<comment type="similarity">
    <text evidence="12">Belongs to the DEAD box helicase family.</text>
</comment>
<feature type="short sequence motif" description="Q motif" evidence="11">
    <location>
        <begin position="24"/>
        <end position="52"/>
    </location>
</feature>
<dbReference type="InterPro" id="IPR011545">
    <property type="entry name" value="DEAD/DEAH_box_helicase_dom"/>
</dbReference>
<dbReference type="InterPro" id="IPR014014">
    <property type="entry name" value="RNA_helicase_DEAD_Q_motif"/>
</dbReference>
<evidence type="ECO:0000256" key="3">
    <source>
        <dbReference type="ARBA" id="ARBA00022517"/>
    </source>
</evidence>
<feature type="domain" description="DEAD-box RNA helicase Q" evidence="15">
    <location>
        <begin position="24"/>
        <end position="52"/>
    </location>
</feature>
<dbReference type="PANTHER" id="PTHR47959:SF1">
    <property type="entry name" value="ATP-DEPENDENT RNA HELICASE DBPA"/>
    <property type="match status" value="1"/>
</dbReference>
<evidence type="ECO:0000256" key="11">
    <source>
        <dbReference type="PROSITE-ProRule" id="PRU00552"/>
    </source>
</evidence>
<sequence>MADDKGLDDIDAAEIESTCDETTDSFDAMNLSTDLLRGIYAYGFERPSALQQRAIMPIVRGKDVVAQARSGSGTTAALSISVLQSIDSTVKACQALIIAPTRERAQRIQKVLSTIGDFTNVECYACVGGTRIGDNIKALQDGLQSVVVGTPGRVLDMIHRGALCTDNIKMTVLDEADEILSRGFDEQIRDIFGILRQSTTTQVVLFSATMPQDVLEVITEFMRDPVRITVEKYETCLKGITQFYLTVEIIDQEDWKVDRLSDLHKTIITNRKTVIFCNTRKKVECLSEKLTARDIPVSAIHRDMDAWQRADILQHFFSGSHVLVATNMIAKSIDVQQVPLVINYDLPSDPEDYIRRVGRGGGGRRGRKGVAVNLVSGDELRAMHEIEQFYSTEIEKMPTNAADLF</sequence>
<dbReference type="GO" id="GO:0005524">
    <property type="term" value="F:ATP binding"/>
    <property type="evidence" value="ECO:0007669"/>
    <property type="project" value="UniProtKB-KW"/>
</dbReference>
<keyword evidence="3" id="KW-0690">Ribosome biogenesis</keyword>
<dbReference type="GO" id="GO:0016787">
    <property type="term" value="F:hydrolase activity"/>
    <property type="evidence" value="ECO:0007669"/>
    <property type="project" value="UniProtKB-KW"/>
</dbReference>
<organism evidence="16 17">
    <name type="scientific">Zymoseptoria tritici ST99CH_1A5</name>
    <dbReference type="NCBI Taxonomy" id="1276529"/>
    <lineage>
        <taxon>Eukaryota</taxon>
        <taxon>Fungi</taxon>
        <taxon>Dikarya</taxon>
        <taxon>Ascomycota</taxon>
        <taxon>Pezizomycotina</taxon>
        <taxon>Dothideomycetes</taxon>
        <taxon>Dothideomycetidae</taxon>
        <taxon>Mycosphaerellales</taxon>
        <taxon>Mycosphaerellaceae</taxon>
        <taxon>Zymoseptoria</taxon>
    </lineage>
</organism>
<evidence type="ECO:0000256" key="4">
    <source>
        <dbReference type="ARBA" id="ARBA00022741"/>
    </source>
</evidence>
<dbReference type="Proteomes" id="UP000215453">
    <property type="component" value="Chromosome 2"/>
</dbReference>
<dbReference type="PANTHER" id="PTHR47959">
    <property type="entry name" value="ATP-DEPENDENT RNA HELICASE RHLE-RELATED"/>
    <property type="match status" value="1"/>
</dbReference>
<name>A0A1Y6LEI4_ZYMTR</name>
<keyword evidence="4 12" id="KW-0547">Nucleotide-binding</keyword>
<dbReference type="InterPro" id="IPR027417">
    <property type="entry name" value="P-loop_NTPase"/>
</dbReference>
<comment type="subcellular location">
    <subcellularLocation>
        <location evidence="1">Nucleus</location>
    </subcellularLocation>
</comment>
<evidence type="ECO:0000256" key="10">
    <source>
        <dbReference type="ARBA" id="ARBA00047984"/>
    </source>
</evidence>
<dbReference type="Pfam" id="PF00271">
    <property type="entry name" value="Helicase_C"/>
    <property type="match status" value="1"/>
</dbReference>
<dbReference type="SMART" id="SM00490">
    <property type="entry name" value="HELICc"/>
    <property type="match status" value="1"/>
</dbReference>
<evidence type="ECO:0000256" key="6">
    <source>
        <dbReference type="ARBA" id="ARBA00022806"/>
    </source>
</evidence>
<evidence type="ECO:0000256" key="7">
    <source>
        <dbReference type="ARBA" id="ARBA00022840"/>
    </source>
</evidence>
<dbReference type="InterPro" id="IPR050079">
    <property type="entry name" value="DEAD_box_RNA_helicase"/>
</dbReference>
<dbReference type="PROSITE" id="PS51194">
    <property type="entry name" value="HELICASE_CTER"/>
    <property type="match status" value="1"/>
</dbReference>
<keyword evidence="9" id="KW-0539">Nucleus</keyword>
<dbReference type="Pfam" id="PF00270">
    <property type="entry name" value="DEAD"/>
    <property type="match status" value="1"/>
</dbReference>
<dbReference type="GO" id="GO:0005634">
    <property type="term" value="C:nucleus"/>
    <property type="evidence" value="ECO:0007669"/>
    <property type="project" value="UniProtKB-SubCell"/>
</dbReference>
<dbReference type="GO" id="GO:0010467">
    <property type="term" value="P:gene expression"/>
    <property type="evidence" value="ECO:0007669"/>
    <property type="project" value="UniProtKB-ARBA"/>
</dbReference>
<evidence type="ECO:0000313" key="17">
    <source>
        <dbReference type="Proteomes" id="UP000215453"/>
    </source>
</evidence>
<dbReference type="GO" id="GO:0005829">
    <property type="term" value="C:cytosol"/>
    <property type="evidence" value="ECO:0007669"/>
    <property type="project" value="TreeGrafter"/>
</dbReference>
<keyword evidence="5 12" id="KW-0378">Hydrolase</keyword>
<evidence type="ECO:0000313" key="16">
    <source>
        <dbReference type="EMBL" id="SMY20951.1"/>
    </source>
</evidence>
<evidence type="ECO:0000259" key="15">
    <source>
        <dbReference type="PROSITE" id="PS51195"/>
    </source>
</evidence>
<evidence type="ECO:0000256" key="5">
    <source>
        <dbReference type="ARBA" id="ARBA00022801"/>
    </source>
</evidence>
<evidence type="ECO:0000259" key="14">
    <source>
        <dbReference type="PROSITE" id="PS51194"/>
    </source>
</evidence>
<gene>
    <name evidence="16" type="ORF">ZT1A5_G2387</name>
</gene>
<dbReference type="InterPro" id="IPR001650">
    <property type="entry name" value="Helicase_C-like"/>
</dbReference>
<feature type="domain" description="Helicase ATP-binding" evidence="13">
    <location>
        <begin position="55"/>
        <end position="228"/>
    </location>
</feature>
<dbReference type="GO" id="GO:0042254">
    <property type="term" value="P:ribosome biogenesis"/>
    <property type="evidence" value="ECO:0007669"/>
    <property type="project" value="UniProtKB-KW"/>
</dbReference>
<evidence type="ECO:0000256" key="9">
    <source>
        <dbReference type="ARBA" id="ARBA00023242"/>
    </source>
</evidence>
<dbReference type="PROSITE" id="PS51195">
    <property type="entry name" value="Q_MOTIF"/>
    <property type="match status" value="1"/>
</dbReference>
<protein>
    <recommendedName>
        <fullName evidence="2">RNA helicase</fullName>
        <ecNumber evidence="2">3.6.4.13</ecNumber>
    </recommendedName>
</protein>
<dbReference type="PROSITE" id="PS00039">
    <property type="entry name" value="DEAD_ATP_HELICASE"/>
    <property type="match status" value="1"/>
</dbReference>
<keyword evidence="6 12" id="KW-0347">Helicase</keyword>
<dbReference type="EMBL" id="LT882677">
    <property type="protein sequence ID" value="SMY20951.1"/>
    <property type="molecule type" value="Genomic_DNA"/>
</dbReference>
<dbReference type="AlphaFoldDB" id="A0A1Y6LEI4"/>
<reference evidence="16 17" key="1">
    <citation type="submission" date="2016-10" db="EMBL/GenBank/DDBJ databases">
        <authorList>
            <person name="Varghese N."/>
        </authorList>
    </citation>
    <scope>NUCLEOTIDE SEQUENCE [LARGE SCALE GENOMIC DNA]</scope>
</reference>
<dbReference type="GO" id="GO:0003723">
    <property type="term" value="F:RNA binding"/>
    <property type="evidence" value="ECO:0007669"/>
    <property type="project" value="UniProtKB-KW"/>
</dbReference>
<evidence type="ECO:0000256" key="8">
    <source>
        <dbReference type="ARBA" id="ARBA00022884"/>
    </source>
</evidence>
<dbReference type="SUPFAM" id="SSF52540">
    <property type="entry name" value="P-loop containing nucleoside triphosphate hydrolases"/>
    <property type="match status" value="1"/>
</dbReference>
<dbReference type="CDD" id="cd18787">
    <property type="entry name" value="SF2_C_DEAD"/>
    <property type="match status" value="1"/>
</dbReference>
<keyword evidence="8" id="KW-0694">RNA-binding</keyword>
<comment type="catalytic activity">
    <reaction evidence="10">
        <text>ATP + H2O = ADP + phosphate + H(+)</text>
        <dbReference type="Rhea" id="RHEA:13065"/>
        <dbReference type="ChEBI" id="CHEBI:15377"/>
        <dbReference type="ChEBI" id="CHEBI:15378"/>
        <dbReference type="ChEBI" id="CHEBI:30616"/>
        <dbReference type="ChEBI" id="CHEBI:43474"/>
        <dbReference type="ChEBI" id="CHEBI:456216"/>
        <dbReference type="EC" id="3.6.4.13"/>
    </reaction>
</comment>
<evidence type="ECO:0000259" key="13">
    <source>
        <dbReference type="PROSITE" id="PS51192"/>
    </source>
</evidence>
<dbReference type="GO" id="GO:0003724">
    <property type="term" value="F:RNA helicase activity"/>
    <property type="evidence" value="ECO:0007669"/>
    <property type="project" value="UniProtKB-EC"/>
</dbReference>
<dbReference type="Gene3D" id="3.40.50.300">
    <property type="entry name" value="P-loop containing nucleotide triphosphate hydrolases"/>
    <property type="match status" value="2"/>
</dbReference>
<evidence type="ECO:0000256" key="2">
    <source>
        <dbReference type="ARBA" id="ARBA00012552"/>
    </source>
</evidence>
<keyword evidence="7 12" id="KW-0067">ATP-binding</keyword>
<evidence type="ECO:0000256" key="12">
    <source>
        <dbReference type="RuleBase" id="RU000492"/>
    </source>
</evidence>
<feature type="domain" description="Helicase C-terminal" evidence="14">
    <location>
        <begin position="259"/>
        <end position="405"/>
    </location>
</feature>
<dbReference type="InterPro" id="IPR014001">
    <property type="entry name" value="Helicase_ATP-bd"/>
</dbReference>
<dbReference type="InterPro" id="IPR000629">
    <property type="entry name" value="RNA-helicase_DEAD-box_CS"/>
</dbReference>
<evidence type="ECO:0000256" key="1">
    <source>
        <dbReference type="ARBA" id="ARBA00004123"/>
    </source>
</evidence>
<accession>A0A1Y6LEI4</accession>
<dbReference type="EC" id="3.6.4.13" evidence="2"/>
<dbReference type="PROSITE" id="PS51192">
    <property type="entry name" value="HELICASE_ATP_BIND_1"/>
    <property type="match status" value="1"/>
</dbReference>
<dbReference type="SMART" id="SM00487">
    <property type="entry name" value="DEXDc"/>
    <property type="match status" value="1"/>
</dbReference>
<proteinExistence type="inferred from homology"/>